<evidence type="ECO:0000256" key="1">
    <source>
        <dbReference type="SAM" id="MobiDB-lite"/>
    </source>
</evidence>
<comment type="caution">
    <text evidence="2">The sequence shown here is derived from an EMBL/GenBank/DDBJ whole genome shotgun (WGS) entry which is preliminary data.</text>
</comment>
<evidence type="ECO:0000313" key="2">
    <source>
        <dbReference type="EMBL" id="MBE1583233.1"/>
    </source>
</evidence>
<feature type="region of interest" description="Disordered" evidence="1">
    <location>
        <begin position="1"/>
        <end position="20"/>
    </location>
</feature>
<protein>
    <submittedName>
        <fullName evidence="2">Uncharacterized protein</fullName>
    </submittedName>
</protein>
<proteinExistence type="predicted"/>
<gene>
    <name evidence="2" type="ORF">H4W80_001491</name>
</gene>
<keyword evidence="3" id="KW-1185">Reference proteome</keyword>
<evidence type="ECO:0000313" key="3">
    <source>
        <dbReference type="Proteomes" id="UP000633509"/>
    </source>
</evidence>
<organism evidence="2 3">
    <name type="scientific">Nonomuraea angiospora</name>
    <dbReference type="NCBI Taxonomy" id="46172"/>
    <lineage>
        <taxon>Bacteria</taxon>
        <taxon>Bacillati</taxon>
        <taxon>Actinomycetota</taxon>
        <taxon>Actinomycetes</taxon>
        <taxon>Streptosporangiales</taxon>
        <taxon>Streptosporangiaceae</taxon>
        <taxon>Nonomuraea</taxon>
    </lineage>
</organism>
<sequence length="77" mass="7862">MSGPKESSCGAMASRTARVSSSVSIQVPTWGCGHGRSPSPVMTSQVRARFSMTVASLPGSYAAPGAGASPYSSRRAR</sequence>
<reference evidence="2 3" key="1">
    <citation type="submission" date="2020-10" db="EMBL/GenBank/DDBJ databases">
        <title>Sequencing the genomes of 1000 actinobacteria strains.</title>
        <authorList>
            <person name="Klenk H.-P."/>
        </authorList>
    </citation>
    <scope>NUCLEOTIDE SEQUENCE [LARGE SCALE GENOMIC DNA]</scope>
    <source>
        <strain evidence="2 3">DSM 43173</strain>
    </source>
</reference>
<accession>A0ABR9LRD8</accession>
<dbReference type="EMBL" id="JADBEK010000001">
    <property type="protein sequence ID" value="MBE1583233.1"/>
    <property type="molecule type" value="Genomic_DNA"/>
</dbReference>
<name>A0ABR9LRD8_9ACTN</name>
<dbReference type="RefSeq" id="WP_192784358.1">
    <property type="nucleotide sequence ID" value="NZ_JADBEK010000001.1"/>
</dbReference>
<dbReference type="Proteomes" id="UP000633509">
    <property type="component" value="Unassembled WGS sequence"/>
</dbReference>